<name>A0AAW3BP25_9TRYP</name>
<reference evidence="1" key="1">
    <citation type="submission" date="2024-02" db="EMBL/GenBank/DDBJ databases">
        <title>FIRST GENOME SEQUENCES OF Leishmania (Viannia) shawi, Leishmania (Viannia) lindenbergi AND Leishmania (Viannia) utingensis.</title>
        <authorList>
            <person name="Resadore F."/>
            <person name="Custodio M.G.F."/>
            <person name="Boite M.C."/>
            <person name="Cupolillo E."/>
            <person name="Ferreira G.E.M."/>
        </authorList>
    </citation>
    <scope>NUCLEOTIDE SEQUENCE</scope>
    <source>
        <strain evidence="1">MHOM/BR/2013/18 LTA MLF</strain>
    </source>
</reference>
<dbReference type="Proteomes" id="UP001500493">
    <property type="component" value="Unassembled WGS sequence"/>
</dbReference>
<dbReference type="EMBL" id="JBAMZJ010000029">
    <property type="protein sequence ID" value="KAL0523162.1"/>
    <property type="molecule type" value="Genomic_DNA"/>
</dbReference>
<proteinExistence type="predicted"/>
<gene>
    <name evidence="1" type="ORF">Q4I32_005103</name>
</gene>
<evidence type="ECO:0000313" key="2">
    <source>
        <dbReference type="Proteomes" id="UP001500493"/>
    </source>
</evidence>
<evidence type="ECO:0008006" key="3">
    <source>
        <dbReference type="Google" id="ProtNLM"/>
    </source>
</evidence>
<comment type="caution">
    <text evidence="1">The sequence shown here is derived from an EMBL/GenBank/DDBJ whole genome shotgun (WGS) entry which is preliminary data.</text>
</comment>
<protein>
    <recommendedName>
        <fullName evidence="3">Secreted protein</fullName>
    </recommendedName>
</protein>
<evidence type="ECO:0000313" key="1">
    <source>
        <dbReference type="EMBL" id="KAL0523162.1"/>
    </source>
</evidence>
<organism evidence="1 2">
    <name type="scientific">Leishmania shawi</name>
    <dbReference type="NCBI Taxonomy" id="5680"/>
    <lineage>
        <taxon>Eukaryota</taxon>
        <taxon>Discoba</taxon>
        <taxon>Euglenozoa</taxon>
        <taxon>Kinetoplastea</taxon>
        <taxon>Metakinetoplastina</taxon>
        <taxon>Trypanosomatida</taxon>
        <taxon>Trypanosomatidae</taxon>
        <taxon>Leishmaniinae</taxon>
        <taxon>Leishmania</taxon>
        <taxon>Leishmania guyanensis species complex</taxon>
    </lineage>
</organism>
<accession>A0AAW3BP25</accession>
<dbReference type="AlphaFoldDB" id="A0AAW3BP25"/>
<sequence>MGRALLVSRYIGVLFHSKKILTTVCREGHYRFWLSTCVTIHVMMSERQTRRTALILCVPFRLSAAISFFNVAWQKVSCGVAVLYDFRRSWTNFFSCNAFLALLELLG</sequence>